<evidence type="ECO:0000313" key="2">
    <source>
        <dbReference type="EMBL" id="MFK4640548.1"/>
    </source>
</evidence>
<gene>
    <name evidence="2" type="ORF">ABIA52_003437</name>
</gene>
<name>A0ABW8NAE7_9MICC</name>
<dbReference type="EMBL" id="JBIYEW010000003">
    <property type="protein sequence ID" value="MFK4640548.1"/>
    <property type="molecule type" value="Genomic_DNA"/>
</dbReference>
<accession>A0ABW8NAE7</accession>
<keyword evidence="3" id="KW-1185">Reference proteome</keyword>
<feature type="domain" description="Glycosyltransferase 2-like" evidence="1">
    <location>
        <begin position="31"/>
        <end position="195"/>
    </location>
</feature>
<organism evidence="2 3">
    <name type="scientific">Paenarthrobacter histidinolovorans</name>
    <dbReference type="NCBI Taxonomy" id="43664"/>
    <lineage>
        <taxon>Bacteria</taxon>
        <taxon>Bacillati</taxon>
        <taxon>Actinomycetota</taxon>
        <taxon>Actinomycetes</taxon>
        <taxon>Micrococcales</taxon>
        <taxon>Micrococcaceae</taxon>
        <taxon>Paenarthrobacter</taxon>
    </lineage>
</organism>
<dbReference type="InterPro" id="IPR001173">
    <property type="entry name" value="Glyco_trans_2-like"/>
</dbReference>
<dbReference type="SUPFAM" id="SSF53448">
    <property type="entry name" value="Nucleotide-diphospho-sugar transferases"/>
    <property type="match status" value="1"/>
</dbReference>
<proteinExistence type="predicted"/>
<dbReference type="Pfam" id="PF00535">
    <property type="entry name" value="Glycos_transf_2"/>
    <property type="match status" value="1"/>
</dbReference>
<dbReference type="InterPro" id="IPR029044">
    <property type="entry name" value="Nucleotide-diphossugar_trans"/>
</dbReference>
<dbReference type="PANTHER" id="PTHR10859">
    <property type="entry name" value="GLYCOSYL TRANSFERASE"/>
    <property type="match status" value="1"/>
</dbReference>
<dbReference type="RefSeq" id="WP_404595164.1">
    <property type="nucleotide sequence ID" value="NZ_JBIYEW010000003.1"/>
</dbReference>
<evidence type="ECO:0000313" key="3">
    <source>
        <dbReference type="Proteomes" id="UP001620520"/>
    </source>
</evidence>
<sequence>MTITDPRTVVQHRQPLLADAPALVPVLDLTIPVYNDEARLEASLRRLHSHLMESLPHAFRITIADNASTDATLRIAERLARELPELWVVRFQDRGRGNALRQVWQTSPSPILAYMEADLPADLSALAPLLAPLFSGHSDVAVGTRLAPASHSNLSPLRQFISRSYNALLRTLMGAHVSDAQCAFKAIRADAARKLLPYIKDDRWFFDTELMIDAELCGLRVHEVPVDWTDDPNSSVDVVRTAFADLRGVARLMRDLAGGRVPVRELRTELGAAAATGSGIPGRVLRALGWATVCVAAFLLWCNLLGAFPAALTALVLTALAARATGGFRALLHGQKAVHRPHNNELPQHLHLT</sequence>
<dbReference type="PANTHER" id="PTHR10859:SF91">
    <property type="entry name" value="DOLICHYL-PHOSPHATE BETA-GLUCOSYLTRANSFERASE"/>
    <property type="match status" value="1"/>
</dbReference>
<reference evidence="2 3" key="1">
    <citation type="submission" date="2024-10" db="EMBL/GenBank/DDBJ databases">
        <title>Novel secondary metabolite-producing bacteria for plant disease control.</title>
        <authorList>
            <person name="Chevrette M."/>
        </authorList>
    </citation>
    <scope>NUCLEOTIDE SEQUENCE [LARGE SCALE GENOMIC DNA]</scope>
    <source>
        <strain evidence="2 3">J30 TE3557</strain>
    </source>
</reference>
<comment type="caution">
    <text evidence="2">The sequence shown here is derived from an EMBL/GenBank/DDBJ whole genome shotgun (WGS) entry which is preliminary data.</text>
</comment>
<dbReference type="Gene3D" id="3.90.550.10">
    <property type="entry name" value="Spore Coat Polysaccharide Biosynthesis Protein SpsA, Chain A"/>
    <property type="match status" value="1"/>
</dbReference>
<protein>
    <recommendedName>
        <fullName evidence="1">Glycosyltransferase 2-like domain-containing protein</fullName>
    </recommendedName>
</protein>
<dbReference type="Proteomes" id="UP001620520">
    <property type="component" value="Unassembled WGS sequence"/>
</dbReference>
<evidence type="ECO:0000259" key="1">
    <source>
        <dbReference type="Pfam" id="PF00535"/>
    </source>
</evidence>